<evidence type="ECO:0000256" key="3">
    <source>
        <dbReference type="ARBA" id="ARBA00022617"/>
    </source>
</evidence>
<gene>
    <name evidence="8" type="ORF">CTAM01_13205</name>
</gene>
<dbReference type="GeneID" id="85413447"/>
<proteinExistence type="inferred from homology"/>
<dbReference type="EMBL" id="MLFU01000090">
    <property type="protein sequence ID" value="KAK1483980.1"/>
    <property type="molecule type" value="Genomic_DNA"/>
</dbReference>
<keyword evidence="6" id="KW-0408">Iron</keyword>
<evidence type="ECO:0000256" key="4">
    <source>
        <dbReference type="ARBA" id="ARBA00022723"/>
    </source>
</evidence>
<dbReference type="Proteomes" id="UP001227543">
    <property type="component" value="Unassembled WGS sequence"/>
</dbReference>
<comment type="similarity">
    <text evidence="2">Belongs to the cytochrome P450 family.</text>
</comment>
<keyword evidence="7" id="KW-0503">Monooxygenase</keyword>
<keyword evidence="3" id="KW-0349">Heme</keyword>
<comment type="caution">
    <text evidence="8">The sequence shown here is derived from an EMBL/GenBank/DDBJ whole genome shotgun (WGS) entry which is preliminary data.</text>
</comment>
<accession>A0ABQ9QSW3</accession>
<keyword evidence="5" id="KW-0560">Oxidoreductase</keyword>
<organism evidence="8 9">
    <name type="scientific">Colletotrichum tamarilloi</name>
    <dbReference type="NCBI Taxonomy" id="1209934"/>
    <lineage>
        <taxon>Eukaryota</taxon>
        <taxon>Fungi</taxon>
        <taxon>Dikarya</taxon>
        <taxon>Ascomycota</taxon>
        <taxon>Pezizomycotina</taxon>
        <taxon>Sordariomycetes</taxon>
        <taxon>Hypocreomycetidae</taxon>
        <taxon>Glomerellales</taxon>
        <taxon>Glomerellaceae</taxon>
        <taxon>Colletotrichum</taxon>
        <taxon>Colletotrichum acutatum species complex</taxon>
    </lineage>
</organism>
<keyword evidence="4" id="KW-0479">Metal-binding</keyword>
<evidence type="ECO:0000313" key="9">
    <source>
        <dbReference type="Proteomes" id="UP001227543"/>
    </source>
</evidence>
<dbReference type="RefSeq" id="XP_060376259.1">
    <property type="nucleotide sequence ID" value="XM_060529209.1"/>
</dbReference>
<keyword evidence="9" id="KW-1185">Reference proteome</keyword>
<sequence length="141" mass="15877">MEFVNQQFLSDVPGFEILKTAFLNSLVTDVTRIKISQSLGPWTICAEQKEAVLKSALLKLVARTSSRVFLGDVGCRNPAWLKITKEFTVNSFMACVELRKYPPGFRHIVHWFLPECKTVRARGQTTRNIKGVPTGRSTTTC</sequence>
<evidence type="ECO:0000256" key="5">
    <source>
        <dbReference type="ARBA" id="ARBA00023002"/>
    </source>
</evidence>
<evidence type="ECO:0000256" key="2">
    <source>
        <dbReference type="ARBA" id="ARBA00010617"/>
    </source>
</evidence>
<dbReference type="PANTHER" id="PTHR46206">
    <property type="entry name" value="CYTOCHROME P450"/>
    <property type="match status" value="1"/>
</dbReference>
<reference evidence="8 9" key="1">
    <citation type="submission" date="2016-10" db="EMBL/GenBank/DDBJ databases">
        <title>The genome sequence of Colletotrichum fioriniae PJ7.</title>
        <authorList>
            <person name="Baroncelli R."/>
        </authorList>
    </citation>
    <scope>NUCLEOTIDE SEQUENCE [LARGE SCALE GENOMIC DNA]</scope>
    <source>
        <strain evidence="8 9">Tom-12</strain>
    </source>
</reference>
<name>A0ABQ9QSW3_9PEZI</name>
<dbReference type="PANTHER" id="PTHR46206:SF2">
    <property type="entry name" value="CYTOCHROME P450 MONOOXYGENASE AUSG-RELATED"/>
    <property type="match status" value="1"/>
</dbReference>
<evidence type="ECO:0000313" key="8">
    <source>
        <dbReference type="EMBL" id="KAK1483980.1"/>
    </source>
</evidence>
<comment type="cofactor">
    <cofactor evidence="1">
        <name>heme</name>
        <dbReference type="ChEBI" id="CHEBI:30413"/>
    </cofactor>
</comment>
<evidence type="ECO:0000256" key="6">
    <source>
        <dbReference type="ARBA" id="ARBA00023004"/>
    </source>
</evidence>
<evidence type="ECO:0000256" key="7">
    <source>
        <dbReference type="ARBA" id="ARBA00023033"/>
    </source>
</evidence>
<evidence type="ECO:0000256" key="1">
    <source>
        <dbReference type="ARBA" id="ARBA00001971"/>
    </source>
</evidence>
<protein>
    <submittedName>
        <fullName evidence="8">Cytochrome P450</fullName>
    </submittedName>
</protein>